<evidence type="ECO:0000313" key="3">
    <source>
        <dbReference type="Proteomes" id="UP000615755"/>
    </source>
</evidence>
<sequence>MIKEFVDVLIIGAGPAGTMTAAKLAKSGLTVKIVERSHFPRYVIGESLLPQSMAHLEDAGFMPALLERGYQKKIGANFKQGPFQEFFDFSNNYTEGWTWTWQVPRDDFDNVLALEVQKMGVNIEFGTTVTNVNFEPEHPIVQVVDEAGTHKEVQSKFVVDSSGYGRVLANHLDLNEPSSSPVRGTIFAQFKPENGVVEGEENGKVTILVHAEDVWIWFIPFSDGRVSVGFVGNPEVLKSPDGDDETHFLTLLSQNENASQMIEGLTLCMAPKAIHGYSKGIKQLYGKNYVLTGNASEFIDPVFSAGVMFAIESGAVAADLVTKELNGEQVDWEQDYQQHMLSGIDVMRTYIDSWYDGRLKSLFFSVDKPEKIKRQITSVLAGYVWDRSNPFVSRSERTIDLFVELTSGETETSSA</sequence>
<dbReference type="Pfam" id="PF01494">
    <property type="entry name" value="FAD_binding_3"/>
    <property type="match status" value="1"/>
</dbReference>
<dbReference type="EMBL" id="AQGV01000015">
    <property type="protein sequence ID" value="MBE0370465.1"/>
    <property type="molecule type" value="Genomic_DNA"/>
</dbReference>
<protein>
    <recommendedName>
        <fullName evidence="1">FAD-binding domain-containing protein</fullName>
    </recommendedName>
</protein>
<name>A0ABR9EHJ7_9GAMM</name>
<feature type="domain" description="FAD-binding" evidence="1">
    <location>
        <begin position="6"/>
        <end position="190"/>
    </location>
</feature>
<dbReference type="PANTHER" id="PTHR43747">
    <property type="entry name" value="FAD-BINDING PROTEIN"/>
    <property type="match status" value="1"/>
</dbReference>
<reference evidence="2 3" key="1">
    <citation type="submission" date="2015-03" db="EMBL/GenBank/DDBJ databases">
        <title>Genome sequence of Pseudoalteromonas aurantia.</title>
        <authorList>
            <person name="Xie B.-B."/>
            <person name="Rong J.-C."/>
            <person name="Qin Q.-L."/>
            <person name="Zhang Y.-Z."/>
        </authorList>
    </citation>
    <scope>NUCLEOTIDE SEQUENCE [LARGE SCALE GENOMIC DNA]</scope>
    <source>
        <strain evidence="2 3">208</strain>
    </source>
</reference>
<dbReference type="InterPro" id="IPR036188">
    <property type="entry name" value="FAD/NAD-bd_sf"/>
</dbReference>
<evidence type="ECO:0000259" key="1">
    <source>
        <dbReference type="Pfam" id="PF01494"/>
    </source>
</evidence>
<dbReference type="PANTHER" id="PTHR43747:SF1">
    <property type="entry name" value="SLR1998 PROTEIN"/>
    <property type="match status" value="1"/>
</dbReference>
<keyword evidence="3" id="KW-1185">Reference proteome</keyword>
<dbReference type="SUPFAM" id="SSF51905">
    <property type="entry name" value="FAD/NAD(P)-binding domain"/>
    <property type="match status" value="1"/>
</dbReference>
<comment type="caution">
    <text evidence="2">The sequence shown here is derived from an EMBL/GenBank/DDBJ whole genome shotgun (WGS) entry which is preliminary data.</text>
</comment>
<dbReference type="RefSeq" id="WP_192509574.1">
    <property type="nucleotide sequence ID" value="NZ_AQGV01000015.1"/>
</dbReference>
<gene>
    <name evidence="2" type="ORF">PAUR_b0511</name>
</gene>
<dbReference type="InterPro" id="IPR002938">
    <property type="entry name" value="FAD-bd"/>
</dbReference>
<organism evidence="2 3">
    <name type="scientific">Pseudoalteromonas aurantia 208</name>
    <dbReference type="NCBI Taxonomy" id="1314867"/>
    <lineage>
        <taxon>Bacteria</taxon>
        <taxon>Pseudomonadati</taxon>
        <taxon>Pseudomonadota</taxon>
        <taxon>Gammaproteobacteria</taxon>
        <taxon>Alteromonadales</taxon>
        <taxon>Pseudoalteromonadaceae</taxon>
        <taxon>Pseudoalteromonas</taxon>
    </lineage>
</organism>
<dbReference type="Gene3D" id="3.50.50.60">
    <property type="entry name" value="FAD/NAD(P)-binding domain"/>
    <property type="match status" value="1"/>
</dbReference>
<evidence type="ECO:0000313" key="2">
    <source>
        <dbReference type="EMBL" id="MBE0370465.1"/>
    </source>
</evidence>
<dbReference type="Proteomes" id="UP000615755">
    <property type="component" value="Unassembled WGS sequence"/>
</dbReference>
<dbReference type="InterPro" id="IPR050816">
    <property type="entry name" value="Flavin-dep_Halogenase_NPB"/>
</dbReference>
<proteinExistence type="predicted"/>
<accession>A0ABR9EHJ7</accession>